<reference evidence="1 2" key="1">
    <citation type="journal article" date="2023" name="Plants (Basel)">
        <title>Bridging the Gap: Combining Genomics and Transcriptomics Approaches to Understand Stylosanthes scabra, an Orphan Legume from the Brazilian Caatinga.</title>
        <authorList>
            <person name="Ferreira-Neto J.R.C."/>
            <person name="da Silva M.D."/>
            <person name="Binneck E."/>
            <person name="de Melo N.F."/>
            <person name="da Silva R.H."/>
            <person name="de Melo A.L.T.M."/>
            <person name="Pandolfi V."/>
            <person name="Bustamante F.O."/>
            <person name="Brasileiro-Vidal A.C."/>
            <person name="Benko-Iseppon A.M."/>
        </authorList>
    </citation>
    <scope>NUCLEOTIDE SEQUENCE [LARGE SCALE GENOMIC DNA]</scope>
    <source>
        <tissue evidence="1">Leaves</tissue>
    </source>
</reference>
<comment type="caution">
    <text evidence="1">The sequence shown here is derived from an EMBL/GenBank/DDBJ whole genome shotgun (WGS) entry which is preliminary data.</text>
</comment>
<proteinExistence type="predicted"/>
<gene>
    <name evidence="1" type="ORF">PIB30_076641</name>
</gene>
<evidence type="ECO:0000313" key="1">
    <source>
        <dbReference type="EMBL" id="MED6150858.1"/>
    </source>
</evidence>
<protein>
    <submittedName>
        <fullName evidence="1">Uncharacterized protein</fullName>
    </submittedName>
</protein>
<organism evidence="1 2">
    <name type="scientific">Stylosanthes scabra</name>
    <dbReference type="NCBI Taxonomy" id="79078"/>
    <lineage>
        <taxon>Eukaryota</taxon>
        <taxon>Viridiplantae</taxon>
        <taxon>Streptophyta</taxon>
        <taxon>Embryophyta</taxon>
        <taxon>Tracheophyta</taxon>
        <taxon>Spermatophyta</taxon>
        <taxon>Magnoliopsida</taxon>
        <taxon>eudicotyledons</taxon>
        <taxon>Gunneridae</taxon>
        <taxon>Pentapetalae</taxon>
        <taxon>rosids</taxon>
        <taxon>fabids</taxon>
        <taxon>Fabales</taxon>
        <taxon>Fabaceae</taxon>
        <taxon>Papilionoideae</taxon>
        <taxon>50 kb inversion clade</taxon>
        <taxon>dalbergioids sensu lato</taxon>
        <taxon>Dalbergieae</taxon>
        <taxon>Pterocarpus clade</taxon>
        <taxon>Stylosanthes</taxon>
    </lineage>
</organism>
<dbReference type="EMBL" id="JASCZI010091630">
    <property type="protein sequence ID" value="MED6150858.1"/>
    <property type="molecule type" value="Genomic_DNA"/>
</dbReference>
<name>A0ABU6TSG8_9FABA</name>
<keyword evidence="2" id="KW-1185">Reference proteome</keyword>
<dbReference type="Proteomes" id="UP001341840">
    <property type="component" value="Unassembled WGS sequence"/>
</dbReference>
<evidence type="ECO:0000313" key="2">
    <source>
        <dbReference type="Proteomes" id="UP001341840"/>
    </source>
</evidence>
<sequence length="105" mass="11519">MSRRQGLGPALRLLRRSCAESVAFEALRLNRGSTSVDLGDSAQWVNQPMVLLINRSTGLDQSTPVNFSQPSVNDGQSWSKLVNGGQLFFLALARHKNSNGYTRIS</sequence>
<accession>A0ABU6TSG8</accession>